<feature type="transmembrane region" description="Helical" evidence="1">
    <location>
        <begin position="190"/>
        <end position="208"/>
    </location>
</feature>
<dbReference type="EMBL" id="BAAAVM010000136">
    <property type="protein sequence ID" value="GAA2779310.1"/>
    <property type="molecule type" value="Genomic_DNA"/>
</dbReference>
<evidence type="ECO:0000313" key="3">
    <source>
        <dbReference type="Proteomes" id="UP001500893"/>
    </source>
</evidence>
<gene>
    <name evidence="2" type="ORF">GCM10010521_67920</name>
</gene>
<protein>
    <recommendedName>
        <fullName evidence="4">DUF1275 domain-containing protein</fullName>
    </recommendedName>
</protein>
<dbReference type="Pfam" id="PF06912">
    <property type="entry name" value="DUF1275"/>
    <property type="match status" value="1"/>
</dbReference>
<keyword evidence="3" id="KW-1185">Reference proteome</keyword>
<dbReference type="InterPro" id="IPR010699">
    <property type="entry name" value="DUF1275"/>
</dbReference>
<accession>A0ABN3V5K3</accession>
<feature type="transmembrane region" description="Helical" evidence="1">
    <location>
        <begin position="102"/>
        <end position="125"/>
    </location>
</feature>
<dbReference type="PANTHER" id="PTHR37488">
    <property type="entry name" value="DUF1275 DOMAIN-CONTAINING PROTEIN"/>
    <property type="match status" value="1"/>
</dbReference>
<evidence type="ECO:0000313" key="2">
    <source>
        <dbReference type="EMBL" id="GAA2779310.1"/>
    </source>
</evidence>
<evidence type="ECO:0000256" key="1">
    <source>
        <dbReference type="SAM" id="Phobius"/>
    </source>
</evidence>
<keyword evidence="1" id="KW-0472">Membrane</keyword>
<evidence type="ECO:0008006" key="4">
    <source>
        <dbReference type="Google" id="ProtNLM"/>
    </source>
</evidence>
<dbReference type="Proteomes" id="UP001500893">
    <property type="component" value="Unassembled WGS sequence"/>
</dbReference>
<reference evidence="2 3" key="1">
    <citation type="journal article" date="2019" name="Int. J. Syst. Evol. Microbiol.">
        <title>The Global Catalogue of Microorganisms (GCM) 10K type strain sequencing project: providing services to taxonomists for standard genome sequencing and annotation.</title>
        <authorList>
            <consortium name="The Broad Institute Genomics Platform"/>
            <consortium name="The Broad Institute Genome Sequencing Center for Infectious Disease"/>
            <person name="Wu L."/>
            <person name="Ma J."/>
        </authorList>
    </citation>
    <scope>NUCLEOTIDE SEQUENCE [LARGE SCALE GENOMIC DNA]</scope>
    <source>
        <strain evidence="2 3">JCM 11574</strain>
    </source>
</reference>
<keyword evidence="1" id="KW-0812">Transmembrane</keyword>
<sequence>MRGLLTDAGRTLVPPKDDRHGPLPPLMLTLTVVTGLVDAVSYLALGHVFVANMTGNVVFLGFALGGAPNLSALASVVALVTFLLGALAGGRLGSRFAAHRGHLLRTATAVQTVLVAVTVLVTAVADGRVTTGVQYTLIVCLGLGMGLQNAVARRLGVPDMTTTVLTLTLTGLAADSTPAGGTAPRPGRRILSVLAMLLGALCGAGLVLHGHLVLTLSLCLLLLALTSVVTHRLSTGDAVWARPPS</sequence>
<name>A0ABN3V5K3_9ACTN</name>
<organism evidence="2 3">
    <name type="scientific">Streptomyces rameus</name>
    <dbReference type="NCBI Taxonomy" id="68261"/>
    <lineage>
        <taxon>Bacteria</taxon>
        <taxon>Bacillati</taxon>
        <taxon>Actinomycetota</taxon>
        <taxon>Actinomycetes</taxon>
        <taxon>Kitasatosporales</taxon>
        <taxon>Streptomycetaceae</taxon>
        <taxon>Streptomyces</taxon>
    </lineage>
</organism>
<feature type="transmembrane region" description="Helical" evidence="1">
    <location>
        <begin position="26"/>
        <end position="50"/>
    </location>
</feature>
<proteinExistence type="predicted"/>
<comment type="caution">
    <text evidence="2">The sequence shown here is derived from an EMBL/GenBank/DDBJ whole genome shotgun (WGS) entry which is preliminary data.</text>
</comment>
<dbReference type="RefSeq" id="WP_345059364.1">
    <property type="nucleotide sequence ID" value="NZ_BAAAVM010000136.1"/>
</dbReference>
<keyword evidence="1" id="KW-1133">Transmembrane helix</keyword>
<dbReference type="PANTHER" id="PTHR37488:SF2">
    <property type="entry name" value="DUF1275 DOMAIN-CONTAINING PROTEIN"/>
    <property type="match status" value="1"/>
</dbReference>
<feature type="transmembrane region" description="Helical" evidence="1">
    <location>
        <begin position="131"/>
        <end position="151"/>
    </location>
</feature>
<feature type="transmembrane region" description="Helical" evidence="1">
    <location>
        <begin position="70"/>
        <end position="90"/>
    </location>
</feature>